<reference evidence="3" key="1">
    <citation type="submission" date="2020-06" db="EMBL/GenBank/DDBJ databases">
        <authorList>
            <person name="Li T."/>
            <person name="Hu X."/>
            <person name="Zhang T."/>
            <person name="Song X."/>
            <person name="Zhang H."/>
            <person name="Dai N."/>
            <person name="Sheng W."/>
            <person name="Hou X."/>
            <person name="Wei L."/>
        </authorList>
    </citation>
    <scope>NUCLEOTIDE SEQUENCE</scope>
    <source>
        <strain evidence="3">KEN1</strain>
        <tissue evidence="3">Leaf</tissue>
    </source>
</reference>
<accession>A0AAW2VWR2</accession>
<dbReference type="Pfam" id="PF26138">
    <property type="entry name" value="DUF8040"/>
    <property type="match status" value="1"/>
</dbReference>
<evidence type="ECO:0000256" key="1">
    <source>
        <dbReference type="SAM" id="MobiDB-lite"/>
    </source>
</evidence>
<feature type="domain" description="DUF8040" evidence="2">
    <location>
        <begin position="194"/>
        <end position="278"/>
    </location>
</feature>
<dbReference type="InterPro" id="IPR058353">
    <property type="entry name" value="DUF8040"/>
</dbReference>
<dbReference type="EMBL" id="JACGWN010000009">
    <property type="protein sequence ID" value="KAL0433340.1"/>
    <property type="molecule type" value="Genomic_DNA"/>
</dbReference>
<protein>
    <recommendedName>
        <fullName evidence="2">DUF8040 domain-containing protein</fullName>
    </recommendedName>
</protein>
<dbReference type="AlphaFoldDB" id="A0AAW2VWR2"/>
<evidence type="ECO:0000259" key="2">
    <source>
        <dbReference type="Pfam" id="PF26138"/>
    </source>
</evidence>
<comment type="caution">
    <text evidence="3">The sequence shown here is derived from an EMBL/GenBank/DDBJ whole genome shotgun (WGS) entry which is preliminary data.</text>
</comment>
<reference evidence="3" key="2">
    <citation type="journal article" date="2024" name="Plant">
        <title>Genomic evolution and insights into agronomic trait innovations of Sesamum species.</title>
        <authorList>
            <person name="Miao H."/>
            <person name="Wang L."/>
            <person name="Qu L."/>
            <person name="Liu H."/>
            <person name="Sun Y."/>
            <person name="Le M."/>
            <person name="Wang Q."/>
            <person name="Wei S."/>
            <person name="Zheng Y."/>
            <person name="Lin W."/>
            <person name="Duan Y."/>
            <person name="Cao H."/>
            <person name="Xiong S."/>
            <person name="Wang X."/>
            <person name="Wei L."/>
            <person name="Li C."/>
            <person name="Ma Q."/>
            <person name="Ju M."/>
            <person name="Zhao R."/>
            <person name="Li G."/>
            <person name="Mu C."/>
            <person name="Tian Q."/>
            <person name="Mei H."/>
            <person name="Zhang T."/>
            <person name="Gao T."/>
            <person name="Zhang H."/>
        </authorList>
    </citation>
    <scope>NUCLEOTIDE SEQUENCE</scope>
    <source>
        <strain evidence="3">KEN1</strain>
    </source>
</reference>
<proteinExistence type="predicted"/>
<evidence type="ECO:0000313" key="3">
    <source>
        <dbReference type="EMBL" id="KAL0433340.1"/>
    </source>
</evidence>
<dbReference type="PANTHER" id="PTHR31704">
    <property type="entry name" value="MYB/SANT-LIKE DNA-BINDING DOMAIN PROTEIN-RELATED"/>
    <property type="match status" value="1"/>
</dbReference>
<feature type="compositionally biased region" description="Basic and acidic residues" evidence="1">
    <location>
        <begin position="59"/>
        <end position="79"/>
    </location>
</feature>
<dbReference type="PANTHER" id="PTHR31704:SF37">
    <property type="entry name" value="HEAT SHOCK PROTEIN"/>
    <property type="match status" value="1"/>
</dbReference>
<name>A0AAW2VWR2_9LAMI</name>
<feature type="region of interest" description="Disordered" evidence="1">
    <location>
        <begin position="49"/>
        <end position="86"/>
    </location>
</feature>
<gene>
    <name evidence="3" type="ORF">Slati_2668300</name>
</gene>
<sequence length="357" mass="40691">MKKKWILFRKLMQTETGIAWNPIKNSFDASDEWWEKNKLLSDVAATGVRARPPSQISKNEFDSRDKMLEDDGESNRHEEEQVEISDSDYTEDIGIAKYNTNSGKKEVSIAGNEVMFPSLETIKRKYSGEQSKGKKKIFGAASLKEDINSLLQFMENKSSATSIPSTIITIGAAIEILSNIPRIEPRSDLWNYACHQFLEEVLHGHEIRCYQAFRLVKSAFLDLCHELTHKYNVQPTRGMSVYEEVGIFLMICAHGVDNRLMQEIFNHSGETISRHFHRDCIGAIDGTHVKALLPQGQAIPYMDKAFQIAEDESYEPCTERVTETSNRVTTVEDEGNPRSVYWMALRDSIAIKIARRC</sequence>
<organism evidence="3">
    <name type="scientific">Sesamum latifolium</name>
    <dbReference type="NCBI Taxonomy" id="2727402"/>
    <lineage>
        <taxon>Eukaryota</taxon>
        <taxon>Viridiplantae</taxon>
        <taxon>Streptophyta</taxon>
        <taxon>Embryophyta</taxon>
        <taxon>Tracheophyta</taxon>
        <taxon>Spermatophyta</taxon>
        <taxon>Magnoliopsida</taxon>
        <taxon>eudicotyledons</taxon>
        <taxon>Gunneridae</taxon>
        <taxon>Pentapetalae</taxon>
        <taxon>asterids</taxon>
        <taxon>lamiids</taxon>
        <taxon>Lamiales</taxon>
        <taxon>Pedaliaceae</taxon>
        <taxon>Sesamum</taxon>
    </lineage>
</organism>